<gene>
    <name evidence="5" type="ORF">C5L14_11085</name>
</gene>
<keyword evidence="6" id="KW-1185">Reference proteome</keyword>
<dbReference type="OrthoDB" id="7255009at2"/>
<evidence type="ECO:0000256" key="2">
    <source>
        <dbReference type="ARBA" id="ARBA00011881"/>
    </source>
</evidence>
<dbReference type="Proteomes" id="UP000237682">
    <property type="component" value="Unassembled WGS sequence"/>
</dbReference>
<reference evidence="5 6" key="1">
    <citation type="submission" date="2018-02" db="EMBL/GenBank/DDBJ databases">
        <title>Whole genome sequencing of endophytic bacterium.</title>
        <authorList>
            <person name="Eedara R."/>
            <person name="Podile A.R."/>
        </authorList>
    </citation>
    <scope>NUCLEOTIDE SEQUENCE [LARGE SCALE GENOMIC DNA]</scope>
    <source>
        <strain evidence="5 6">RP1T</strain>
    </source>
</reference>
<dbReference type="Gene3D" id="3.40.50.720">
    <property type="entry name" value="NAD(P)-binding Rossmann-like Domain"/>
    <property type="match status" value="1"/>
</dbReference>
<dbReference type="GO" id="GO:0050038">
    <property type="term" value="F:L-xylulose reductase (NADPH) activity"/>
    <property type="evidence" value="ECO:0007669"/>
    <property type="project" value="TreeGrafter"/>
</dbReference>
<dbReference type="PANTHER" id="PTHR44252:SF3">
    <property type="entry name" value="D-ERYTHRULOSE REDUCTASE-RELATED"/>
    <property type="match status" value="1"/>
</dbReference>
<dbReference type="Pfam" id="PF13561">
    <property type="entry name" value="adh_short_C2"/>
    <property type="match status" value="1"/>
</dbReference>
<keyword evidence="3" id="KW-0521">NADP</keyword>
<dbReference type="InterPro" id="IPR057326">
    <property type="entry name" value="KR_dom"/>
</dbReference>
<organism evidence="5 6">
    <name type="scientific">Labrys okinawensis</name>
    <dbReference type="NCBI Taxonomy" id="346911"/>
    <lineage>
        <taxon>Bacteria</taxon>
        <taxon>Pseudomonadati</taxon>
        <taxon>Pseudomonadota</taxon>
        <taxon>Alphaproteobacteria</taxon>
        <taxon>Hyphomicrobiales</taxon>
        <taxon>Xanthobacteraceae</taxon>
        <taxon>Labrys</taxon>
    </lineage>
</organism>
<dbReference type="SMART" id="SM00822">
    <property type="entry name" value="PKS_KR"/>
    <property type="match status" value="1"/>
</dbReference>
<evidence type="ECO:0000256" key="1">
    <source>
        <dbReference type="ARBA" id="ARBA00006484"/>
    </source>
</evidence>
<dbReference type="GO" id="GO:0004090">
    <property type="term" value="F:carbonyl reductase (NADPH) activity"/>
    <property type="evidence" value="ECO:0007669"/>
    <property type="project" value="TreeGrafter"/>
</dbReference>
<dbReference type="RefSeq" id="WP_105862117.1">
    <property type="nucleotide sequence ID" value="NZ_PUEJ01000004.1"/>
</dbReference>
<dbReference type="InterPro" id="IPR051737">
    <property type="entry name" value="L-xylulose/Carbonyl_redctase"/>
</dbReference>
<feature type="domain" description="Ketoreductase" evidence="4">
    <location>
        <begin position="6"/>
        <end position="177"/>
    </location>
</feature>
<evidence type="ECO:0000313" key="6">
    <source>
        <dbReference type="Proteomes" id="UP000237682"/>
    </source>
</evidence>
<proteinExistence type="inferred from homology"/>
<dbReference type="AlphaFoldDB" id="A0A2S9QCV8"/>
<evidence type="ECO:0000256" key="3">
    <source>
        <dbReference type="ARBA" id="ARBA00022857"/>
    </source>
</evidence>
<name>A0A2S9QCV8_9HYPH</name>
<dbReference type="GO" id="GO:0006006">
    <property type="term" value="P:glucose metabolic process"/>
    <property type="evidence" value="ECO:0007669"/>
    <property type="project" value="TreeGrafter"/>
</dbReference>
<evidence type="ECO:0000313" key="5">
    <source>
        <dbReference type="EMBL" id="PRH87178.1"/>
    </source>
</evidence>
<dbReference type="PANTHER" id="PTHR44252">
    <property type="entry name" value="D-ERYTHRULOSE REDUCTASE"/>
    <property type="match status" value="1"/>
</dbReference>
<accession>A0A2S9QCV8</accession>
<sequence length="241" mass="25218">MEFAGERIVVTGATKGIGRATAKLLAARGAEIIAIGRNQAELESLSAETGAEIHAVDLADPEAVRAAARSIQPVDRLVNNAGTTSLEPFLETSVEAFQELMSVNVVAAMIFGQECARSMIARGKKGAIVNVSSISSSIGFTDHAAYCASKGALDSLTTVMANELGRQGIRVNAICPTVILTPMAVKAWSDPAKAAPMLQRIPLGRFFEPEEVAETIAFLLSDKASMVNGVAMPVDGGFLIT</sequence>
<dbReference type="InterPro" id="IPR002347">
    <property type="entry name" value="SDR_fam"/>
</dbReference>
<comment type="caution">
    <text evidence="5">The sequence shown here is derived from an EMBL/GenBank/DDBJ whole genome shotgun (WGS) entry which is preliminary data.</text>
</comment>
<dbReference type="SUPFAM" id="SSF51735">
    <property type="entry name" value="NAD(P)-binding Rossmann-fold domains"/>
    <property type="match status" value="1"/>
</dbReference>
<dbReference type="GO" id="GO:0005997">
    <property type="term" value="P:xylulose metabolic process"/>
    <property type="evidence" value="ECO:0007669"/>
    <property type="project" value="TreeGrafter"/>
</dbReference>
<evidence type="ECO:0000259" key="4">
    <source>
        <dbReference type="SMART" id="SM00822"/>
    </source>
</evidence>
<comment type="subunit">
    <text evidence="2">Homotetramer.</text>
</comment>
<dbReference type="PROSITE" id="PS00061">
    <property type="entry name" value="ADH_SHORT"/>
    <property type="match status" value="1"/>
</dbReference>
<protein>
    <submittedName>
        <fullName evidence="5">Short-chain dehydrogenase</fullName>
    </submittedName>
</protein>
<dbReference type="FunFam" id="3.40.50.720:FF:000084">
    <property type="entry name" value="Short-chain dehydrogenase reductase"/>
    <property type="match status" value="1"/>
</dbReference>
<dbReference type="PRINTS" id="PR00081">
    <property type="entry name" value="GDHRDH"/>
</dbReference>
<dbReference type="PRINTS" id="PR00080">
    <property type="entry name" value="SDRFAMILY"/>
</dbReference>
<dbReference type="InterPro" id="IPR036291">
    <property type="entry name" value="NAD(P)-bd_dom_sf"/>
</dbReference>
<dbReference type="InterPro" id="IPR020904">
    <property type="entry name" value="Sc_DH/Rdtase_CS"/>
</dbReference>
<dbReference type="EMBL" id="PUEJ01000004">
    <property type="protein sequence ID" value="PRH87178.1"/>
    <property type="molecule type" value="Genomic_DNA"/>
</dbReference>
<comment type="similarity">
    <text evidence="1">Belongs to the short-chain dehydrogenases/reductases (SDR) family.</text>
</comment>